<evidence type="ECO:0000313" key="2">
    <source>
        <dbReference type="Proteomes" id="UP000196435"/>
    </source>
</evidence>
<proteinExistence type="predicted"/>
<accession>A0A1N6N032</accession>
<dbReference type="Proteomes" id="UP000196435">
    <property type="component" value="Unassembled WGS sequence"/>
</dbReference>
<name>A0A1N6N032_9GAMM</name>
<sequence length="40" mass="4702">MHKLAIHCVTLYIIRMKCCVINLINKIHFITNKAFNIDSK</sequence>
<protein>
    <submittedName>
        <fullName evidence="1">Uncharacterized protein</fullName>
    </submittedName>
</protein>
<gene>
    <name evidence="1" type="ORF">XIS1_620010</name>
</gene>
<reference evidence="2" key="1">
    <citation type="submission" date="2016-12" db="EMBL/GenBank/DDBJ databases">
        <authorList>
            <person name="Gaudriault S."/>
        </authorList>
    </citation>
    <scope>NUCLEOTIDE SEQUENCE [LARGE SCALE GENOMIC DNA]</scope>
    <source>
        <strain evidence="2">HGB1681 (deposited as PTA-6826 in the American Type Culture Collection)</strain>
    </source>
</reference>
<organism evidence="1 2">
    <name type="scientific">Xenorhabdus innexi</name>
    <dbReference type="NCBI Taxonomy" id="290109"/>
    <lineage>
        <taxon>Bacteria</taxon>
        <taxon>Pseudomonadati</taxon>
        <taxon>Pseudomonadota</taxon>
        <taxon>Gammaproteobacteria</taxon>
        <taxon>Enterobacterales</taxon>
        <taxon>Morganellaceae</taxon>
        <taxon>Xenorhabdus</taxon>
    </lineage>
</organism>
<dbReference type="AlphaFoldDB" id="A0A1N6N032"/>
<dbReference type="EMBL" id="FTLG01000206">
    <property type="protein sequence ID" value="SIP74437.1"/>
    <property type="molecule type" value="Genomic_DNA"/>
</dbReference>
<evidence type="ECO:0000313" key="1">
    <source>
        <dbReference type="EMBL" id="SIP74437.1"/>
    </source>
</evidence>